<gene>
    <name evidence="13" type="ORF">MSPICULIGERA_LOCUS6406</name>
</gene>
<comment type="similarity">
    <text evidence="2">Belongs to the nuclear hormone receptor family.</text>
</comment>
<evidence type="ECO:0000256" key="10">
    <source>
        <dbReference type="ARBA" id="ARBA00023242"/>
    </source>
</evidence>
<keyword evidence="6" id="KW-0805">Transcription regulation</keyword>
<dbReference type="GO" id="GO:0005737">
    <property type="term" value="C:cytoplasm"/>
    <property type="evidence" value="ECO:0007669"/>
    <property type="project" value="UniProtKB-SubCell"/>
</dbReference>
<dbReference type="PROSITE" id="PS00031">
    <property type="entry name" value="NUCLEAR_REC_DBD_1"/>
    <property type="match status" value="1"/>
</dbReference>
<feature type="domain" description="Nuclear receptor" evidence="12">
    <location>
        <begin position="35"/>
        <end position="111"/>
    </location>
</feature>
<sequence>MALSPLSISPIGLAMSSQQSSPVIAGCDEAVPTGSLLCQVCSDRASGFHYGVFACEGCKGFFRRSIQQKIQYRPCAKAQDCPIVRANRNRCQYCRLKKCVAVGMSRDAVRFGRVPKREKARMVEEIARSSVRCQVDAMRLQFEDPALVFNRTTQAFARLLESTCVFDVLLIVGCARDPPPASASPLLSHSMALLSTRIRANAATPILAALAATTLAECYWSVVATVAPSCAQAMPGLLADLRGLSILHSERVRCPVPQKSFRERHASLASLLEGGPSLCSSASSVSSCPMGMDQGLMASPPEIKVDISPPASIDGELDDDKPLDLSLKKRSP</sequence>
<dbReference type="PANTHER" id="PTHR24082:SF334">
    <property type="entry name" value="NUCLEAR HORMONE RECEPTOR FAMILY MEMBER NHR-85"/>
    <property type="match status" value="1"/>
</dbReference>
<dbReference type="GO" id="GO:0045944">
    <property type="term" value="P:positive regulation of transcription by RNA polymerase II"/>
    <property type="evidence" value="ECO:0007669"/>
    <property type="project" value="TreeGrafter"/>
</dbReference>
<organism evidence="13 14">
    <name type="scientific">Mesorhabditis spiculigera</name>
    <dbReference type="NCBI Taxonomy" id="96644"/>
    <lineage>
        <taxon>Eukaryota</taxon>
        <taxon>Metazoa</taxon>
        <taxon>Ecdysozoa</taxon>
        <taxon>Nematoda</taxon>
        <taxon>Chromadorea</taxon>
        <taxon>Rhabditida</taxon>
        <taxon>Rhabditina</taxon>
        <taxon>Rhabditomorpha</taxon>
        <taxon>Rhabditoidea</taxon>
        <taxon>Rhabditidae</taxon>
        <taxon>Mesorhabditinae</taxon>
        <taxon>Mesorhabditis</taxon>
    </lineage>
</organism>
<dbReference type="PANTHER" id="PTHR24082">
    <property type="entry name" value="NUCLEAR HORMONE RECEPTOR"/>
    <property type="match status" value="1"/>
</dbReference>
<dbReference type="InterPro" id="IPR050234">
    <property type="entry name" value="Nuclear_hormone_rcpt_NR1"/>
</dbReference>
<evidence type="ECO:0000313" key="13">
    <source>
        <dbReference type="EMBL" id="CAJ0567873.1"/>
    </source>
</evidence>
<dbReference type="SMART" id="SM00399">
    <property type="entry name" value="ZnF_C4"/>
    <property type="match status" value="1"/>
</dbReference>
<comment type="caution">
    <text evidence="13">The sequence shown here is derived from an EMBL/GenBank/DDBJ whole genome shotgun (WGS) entry which is preliminary data.</text>
</comment>
<evidence type="ECO:0000256" key="5">
    <source>
        <dbReference type="ARBA" id="ARBA00022833"/>
    </source>
</evidence>
<keyword evidence="3" id="KW-0479">Metal-binding</keyword>
<evidence type="ECO:0000256" key="7">
    <source>
        <dbReference type="ARBA" id="ARBA00023125"/>
    </source>
</evidence>
<keyword evidence="4" id="KW-0863">Zinc-finger</keyword>
<feature type="region of interest" description="Disordered" evidence="11">
    <location>
        <begin position="297"/>
        <end position="332"/>
    </location>
</feature>
<dbReference type="GO" id="GO:0008270">
    <property type="term" value="F:zinc ion binding"/>
    <property type="evidence" value="ECO:0007669"/>
    <property type="project" value="UniProtKB-KW"/>
</dbReference>
<feature type="compositionally biased region" description="Basic and acidic residues" evidence="11">
    <location>
        <begin position="320"/>
        <end position="332"/>
    </location>
</feature>
<dbReference type="GO" id="GO:0004879">
    <property type="term" value="F:nuclear receptor activity"/>
    <property type="evidence" value="ECO:0007669"/>
    <property type="project" value="TreeGrafter"/>
</dbReference>
<evidence type="ECO:0000256" key="1">
    <source>
        <dbReference type="ARBA" id="ARBA00004496"/>
    </source>
</evidence>
<dbReference type="FunFam" id="3.30.50.10:FF:000013">
    <property type="entry name" value="Nuclear receptor subfamily 1 group D member 2"/>
    <property type="match status" value="1"/>
</dbReference>
<dbReference type="GO" id="GO:0000122">
    <property type="term" value="P:negative regulation of transcription by RNA polymerase II"/>
    <property type="evidence" value="ECO:0007669"/>
    <property type="project" value="TreeGrafter"/>
</dbReference>
<protein>
    <recommendedName>
        <fullName evidence="12">Nuclear receptor domain-containing protein</fullName>
    </recommendedName>
</protein>
<evidence type="ECO:0000259" key="12">
    <source>
        <dbReference type="PROSITE" id="PS51030"/>
    </source>
</evidence>
<dbReference type="AlphaFoldDB" id="A0AA36CGB3"/>
<evidence type="ECO:0000256" key="3">
    <source>
        <dbReference type="ARBA" id="ARBA00022723"/>
    </source>
</evidence>
<dbReference type="PRINTS" id="PR00047">
    <property type="entry name" value="STROIDFINGER"/>
</dbReference>
<dbReference type="CDD" id="cd07166">
    <property type="entry name" value="NR_DBD_REV_ERB"/>
    <property type="match status" value="1"/>
</dbReference>
<reference evidence="13" key="1">
    <citation type="submission" date="2023-06" db="EMBL/GenBank/DDBJ databases">
        <authorList>
            <person name="Delattre M."/>
        </authorList>
    </citation>
    <scope>NUCLEOTIDE SEQUENCE</scope>
    <source>
        <strain evidence="13">AF72</strain>
    </source>
</reference>
<keyword evidence="10" id="KW-0539">Nucleus</keyword>
<dbReference type="GO" id="GO:0030154">
    <property type="term" value="P:cell differentiation"/>
    <property type="evidence" value="ECO:0007669"/>
    <property type="project" value="TreeGrafter"/>
</dbReference>
<dbReference type="InterPro" id="IPR013088">
    <property type="entry name" value="Znf_NHR/GATA"/>
</dbReference>
<evidence type="ECO:0000313" key="14">
    <source>
        <dbReference type="Proteomes" id="UP001177023"/>
    </source>
</evidence>
<dbReference type="PROSITE" id="PS51030">
    <property type="entry name" value="NUCLEAR_REC_DBD_2"/>
    <property type="match status" value="1"/>
</dbReference>
<dbReference type="Proteomes" id="UP001177023">
    <property type="component" value="Unassembled WGS sequence"/>
</dbReference>
<dbReference type="GO" id="GO:0000978">
    <property type="term" value="F:RNA polymerase II cis-regulatory region sequence-specific DNA binding"/>
    <property type="evidence" value="ECO:0007669"/>
    <property type="project" value="TreeGrafter"/>
</dbReference>
<keyword evidence="9" id="KW-0675">Receptor</keyword>
<accession>A0AA36CGB3</accession>
<evidence type="ECO:0000256" key="9">
    <source>
        <dbReference type="ARBA" id="ARBA00023170"/>
    </source>
</evidence>
<dbReference type="EMBL" id="CATQJA010001592">
    <property type="protein sequence ID" value="CAJ0567873.1"/>
    <property type="molecule type" value="Genomic_DNA"/>
</dbReference>
<keyword evidence="14" id="KW-1185">Reference proteome</keyword>
<keyword evidence="8" id="KW-0804">Transcription</keyword>
<evidence type="ECO:0000256" key="6">
    <source>
        <dbReference type="ARBA" id="ARBA00023015"/>
    </source>
</evidence>
<evidence type="ECO:0000256" key="4">
    <source>
        <dbReference type="ARBA" id="ARBA00022771"/>
    </source>
</evidence>
<dbReference type="SUPFAM" id="SSF57716">
    <property type="entry name" value="Glucocorticoid receptor-like (DNA-binding domain)"/>
    <property type="match status" value="1"/>
</dbReference>
<dbReference type="GO" id="GO:0009755">
    <property type="term" value="P:hormone-mediated signaling pathway"/>
    <property type="evidence" value="ECO:0007669"/>
    <property type="project" value="TreeGrafter"/>
</dbReference>
<dbReference type="InterPro" id="IPR001628">
    <property type="entry name" value="Znf_hrmn_rcpt"/>
</dbReference>
<name>A0AA36CGB3_9BILA</name>
<comment type="subcellular location">
    <subcellularLocation>
        <location evidence="1">Cytoplasm</location>
    </subcellularLocation>
</comment>
<evidence type="ECO:0000256" key="11">
    <source>
        <dbReference type="SAM" id="MobiDB-lite"/>
    </source>
</evidence>
<evidence type="ECO:0000256" key="2">
    <source>
        <dbReference type="ARBA" id="ARBA00005993"/>
    </source>
</evidence>
<evidence type="ECO:0000256" key="8">
    <source>
        <dbReference type="ARBA" id="ARBA00023163"/>
    </source>
</evidence>
<feature type="non-terminal residue" evidence="13">
    <location>
        <position position="332"/>
    </location>
</feature>
<keyword evidence="5" id="KW-0862">Zinc</keyword>
<keyword evidence="7" id="KW-0238">DNA-binding</keyword>
<dbReference type="Pfam" id="PF00105">
    <property type="entry name" value="zf-C4"/>
    <property type="match status" value="1"/>
</dbReference>
<dbReference type="Gene3D" id="3.30.50.10">
    <property type="entry name" value="Erythroid Transcription Factor GATA-1, subunit A"/>
    <property type="match status" value="1"/>
</dbReference>
<proteinExistence type="inferred from homology"/>